<dbReference type="PANTHER" id="PTHR36926">
    <property type="entry name" value="COLICIN V PRODUCTION PROTEIN"/>
    <property type="match status" value="1"/>
</dbReference>
<reference evidence="6 7" key="1">
    <citation type="submission" date="2024-06" db="EMBL/GenBank/DDBJ databases">
        <title>Sorghum-associated microbial communities from plants grown in Nebraska, USA.</title>
        <authorList>
            <person name="Schachtman D."/>
        </authorList>
    </citation>
    <scope>NUCLEOTIDE SEQUENCE [LARGE SCALE GENOMIC DNA]</scope>
    <source>
        <strain evidence="6 7">2814</strain>
    </source>
</reference>
<feature type="transmembrane region" description="Helical" evidence="5">
    <location>
        <begin position="6"/>
        <end position="21"/>
    </location>
</feature>
<dbReference type="Proteomes" id="UP001549313">
    <property type="component" value="Unassembled WGS sequence"/>
</dbReference>
<dbReference type="InterPro" id="IPR052719">
    <property type="entry name" value="CvpA-like"/>
</dbReference>
<keyword evidence="7" id="KW-1185">Reference proteome</keyword>
<feature type="transmembrane region" description="Helical" evidence="5">
    <location>
        <begin position="101"/>
        <end position="125"/>
    </location>
</feature>
<organism evidence="6 7">
    <name type="scientific">Brevundimonas faecalis</name>
    <dbReference type="NCBI Taxonomy" id="947378"/>
    <lineage>
        <taxon>Bacteria</taxon>
        <taxon>Pseudomonadati</taxon>
        <taxon>Pseudomonadota</taxon>
        <taxon>Alphaproteobacteria</taxon>
        <taxon>Caulobacterales</taxon>
        <taxon>Caulobacteraceae</taxon>
        <taxon>Brevundimonas</taxon>
    </lineage>
</organism>
<evidence type="ECO:0000256" key="3">
    <source>
        <dbReference type="ARBA" id="ARBA00022989"/>
    </source>
</evidence>
<dbReference type="Pfam" id="PF02674">
    <property type="entry name" value="Colicin_V"/>
    <property type="match status" value="1"/>
</dbReference>
<dbReference type="EMBL" id="JBEPTF010000001">
    <property type="protein sequence ID" value="MET4683395.1"/>
    <property type="molecule type" value="Genomic_DNA"/>
</dbReference>
<evidence type="ECO:0000313" key="6">
    <source>
        <dbReference type="EMBL" id="MET4683395.1"/>
    </source>
</evidence>
<feature type="transmembrane region" description="Helical" evidence="5">
    <location>
        <begin position="28"/>
        <end position="48"/>
    </location>
</feature>
<evidence type="ECO:0000313" key="7">
    <source>
        <dbReference type="Proteomes" id="UP001549313"/>
    </source>
</evidence>
<dbReference type="InterPro" id="IPR003825">
    <property type="entry name" value="Colicin-V_CvpA"/>
</dbReference>
<proteinExistence type="predicted"/>
<evidence type="ECO:0000256" key="4">
    <source>
        <dbReference type="ARBA" id="ARBA00023136"/>
    </source>
</evidence>
<evidence type="ECO:0000256" key="5">
    <source>
        <dbReference type="SAM" id="Phobius"/>
    </source>
</evidence>
<gene>
    <name evidence="6" type="ORF">ABIE19_001304</name>
</gene>
<comment type="caution">
    <text evidence="6">The sequence shown here is derived from an EMBL/GenBank/DDBJ whole genome shotgun (WGS) entry which is preliminary data.</text>
</comment>
<keyword evidence="3 5" id="KW-1133">Transmembrane helix</keyword>
<protein>
    <submittedName>
        <fullName evidence="6">Membrane protein required for colicin V production</fullName>
    </submittedName>
</protein>
<feature type="transmembrane region" description="Helical" evidence="5">
    <location>
        <begin position="60"/>
        <end position="81"/>
    </location>
</feature>
<evidence type="ECO:0000256" key="2">
    <source>
        <dbReference type="ARBA" id="ARBA00022692"/>
    </source>
</evidence>
<sequence length="178" mass="18468">MTGYDVFVILVLLASGAAGWFRGGMRELTALLSFFLAGLLALITLPWTAPFGRSLVNPDWAGSVLAVGLTFLILYFGMRFIGSAISKGARGNALGVVDQTFGLALGLVRALALIGAVHLILMGVMPDNPPRWLTQAALAPVSEGAAKAIQTVLPTLGKGADALTPVVGSSVREGFSDQ</sequence>
<keyword evidence="4 5" id="KW-0472">Membrane</keyword>
<keyword evidence="2 5" id="KW-0812">Transmembrane</keyword>
<dbReference type="PANTHER" id="PTHR36926:SF1">
    <property type="entry name" value="COLICIN V PRODUCTION PROTEIN"/>
    <property type="match status" value="1"/>
</dbReference>
<comment type="subcellular location">
    <subcellularLocation>
        <location evidence="1">Membrane</location>
        <topology evidence="1">Multi-pass membrane protein</topology>
    </subcellularLocation>
</comment>
<dbReference type="RefSeq" id="WP_354088318.1">
    <property type="nucleotide sequence ID" value="NZ_JBEPTF010000001.1"/>
</dbReference>
<evidence type="ECO:0000256" key="1">
    <source>
        <dbReference type="ARBA" id="ARBA00004141"/>
    </source>
</evidence>
<accession>A0ABV2RAG0</accession>
<name>A0ABV2RAG0_9CAUL</name>